<dbReference type="eggNOG" id="ENOG503383Y">
    <property type="taxonomic scope" value="Bacteria"/>
</dbReference>
<dbReference type="RefSeq" id="WP_013282446.1">
    <property type="nucleotide sequence ID" value="NC_014388.1"/>
</dbReference>
<keyword evidence="2" id="KW-1185">Reference proteome</keyword>
<dbReference type="EMBL" id="CP001811">
    <property type="protein sequence ID" value="ADL35796.1"/>
    <property type="molecule type" value="Genomic_DNA"/>
</dbReference>
<dbReference type="Proteomes" id="UP000001299">
    <property type="component" value="Chromosome 2"/>
</dbReference>
<reference evidence="1 2" key="1">
    <citation type="journal article" date="2010" name="PLoS ONE">
        <title>The glycobiome of the rumen bacterium Butyrivibrio proteoclasticus B316(T) highlights adaptation to a polysaccharide-rich environment.</title>
        <authorList>
            <person name="Kelly W.J."/>
            <person name="Leahy S.C."/>
            <person name="Altermann E."/>
            <person name="Yeoman C.J."/>
            <person name="Dunne J.C."/>
            <person name="Kong Z."/>
            <person name="Pacheco D.M."/>
            <person name="Li D."/>
            <person name="Noel S.J."/>
            <person name="Moon C.D."/>
            <person name="Cookson A.L."/>
            <person name="Attwood G.T."/>
        </authorList>
    </citation>
    <scope>NUCLEOTIDE SEQUENCE [LARGE SCALE GENOMIC DNA]</scope>
    <source>
        <strain evidence="2">ATCC 51982 / DSM 14932 / B316</strain>
    </source>
</reference>
<sequence length="278" mass="32721">MRENEIRDPNRIRPFLEKIAQHWEKCPDLRFGQLVLNTVNDNNLLYNIEEDDFLKKLDSIFVITEDEADYRGAHDYFSMTIECSRSSIYPSIVRDFYELLTSQGFRFVSGFWDYTDVSYENIIKTNQKKLEESYVRPYGTDDLKDDYIQLLFDYDGNQETRSYICNSPEEDVFTFEIIIPEEDLLSYENGKIHYVESKINTLIELAKKIWELPFVDVVQTFLEYSDIPKTFDELKGGIEALAVEPFAIIPNKFDKGFLKTRFDVSDISKDGLLVRTKE</sequence>
<accession>E0S314</accession>
<evidence type="ECO:0000313" key="1">
    <source>
        <dbReference type="EMBL" id="ADL35796.1"/>
    </source>
</evidence>
<name>E0S314_BUTPB</name>
<evidence type="ECO:0000313" key="2">
    <source>
        <dbReference type="Proteomes" id="UP000001299"/>
    </source>
</evidence>
<organism evidence="1 2">
    <name type="scientific">Butyrivibrio proteoclasticus (strain ATCC 51982 / DSM 14932 / B316)</name>
    <name type="common">Clostridium proteoclasticum</name>
    <dbReference type="NCBI Taxonomy" id="515622"/>
    <lineage>
        <taxon>Bacteria</taxon>
        <taxon>Bacillati</taxon>
        <taxon>Bacillota</taxon>
        <taxon>Clostridia</taxon>
        <taxon>Lachnospirales</taxon>
        <taxon>Lachnospiraceae</taxon>
        <taxon>Butyrivibrio</taxon>
    </lineage>
</organism>
<dbReference type="HOGENOM" id="CLU_087210_0_0_9"/>
<dbReference type="KEGG" id="bpb:bpr_III108"/>
<protein>
    <submittedName>
        <fullName evidence="1">Uncharacterized protein</fullName>
    </submittedName>
</protein>
<gene>
    <name evidence="1" type="ordered locus">bpr_III108</name>
</gene>
<dbReference type="AlphaFoldDB" id="E0S314"/>
<proteinExistence type="predicted"/>
<dbReference type="STRING" id="515622.bpr_III108"/>